<evidence type="ECO:0000256" key="1">
    <source>
        <dbReference type="ARBA" id="ARBA00005695"/>
    </source>
</evidence>
<proteinExistence type="inferred from homology"/>
<keyword evidence="4" id="KW-0812">Transmembrane</keyword>
<dbReference type="InterPro" id="IPR030678">
    <property type="entry name" value="Peptide/Ni-bd"/>
</dbReference>
<dbReference type="Proteomes" id="UP000183206">
    <property type="component" value="Unassembled WGS sequence"/>
</dbReference>
<feature type="domain" description="Solute-binding protein family 5" evidence="5">
    <location>
        <begin position="109"/>
        <end position="488"/>
    </location>
</feature>
<evidence type="ECO:0000256" key="4">
    <source>
        <dbReference type="SAM" id="Phobius"/>
    </source>
</evidence>
<comment type="caution">
    <text evidence="6">The sequence shown here is derived from an EMBL/GenBank/DDBJ whole genome shotgun (WGS) entry which is preliminary data.</text>
</comment>
<dbReference type="GO" id="GO:0043190">
    <property type="term" value="C:ATP-binding cassette (ABC) transporter complex"/>
    <property type="evidence" value="ECO:0007669"/>
    <property type="project" value="InterPro"/>
</dbReference>
<keyword evidence="4" id="KW-0472">Membrane</keyword>
<dbReference type="PIRSF" id="PIRSF002741">
    <property type="entry name" value="MppA"/>
    <property type="match status" value="1"/>
</dbReference>
<dbReference type="SUPFAM" id="SSF53850">
    <property type="entry name" value="Periplasmic binding protein-like II"/>
    <property type="match status" value="1"/>
</dbReference>
<dbReference type="Pfam" id="PF00496">
    <property type="entry name" value="SBP_bac_5"/>
    <property type="match status" value="1"/>
</dbReference>
<keyword evidence="2" id="KW-0813">Transport</keyword>
<evidence type="ECO:0000256" key="2">
    <source>
        <dbReference type="ARBA" id="ARBA00022448"/>
    </source>
</evidence>
<dbReference type="InterPro" id="IPR000914">
    <property type="entry name" value="SBP_5_dom"/>
</dbReference>
<dbReference type="GO" id="GO:0015833">
    <property type="term" value="P:peptide transport"/>
    <property type="evidence" value="ECO:0007669"/>
    <property type="project" value="TreeGrafter"/>
</dbReference>
<dbReference type="EMBL" id="MNVO01000035">
    <property type="protein sequence ID" value="OIO32487.1"/>
    <property type="molecule type" value="Genomic_DNA"/>
</dbReference>
<dbReference type="Gene3D" id="3.90.76.10">
    <property type="entry name" value="Dipeptide-binding Protein, Domain 1"/>
    <property type="match status" value="1"/>
</dbReference>
<dbReference type="GO" id="GO:1904680">
    <property type="term" value="F:peptide transmembrane transporter activity"/>
    <property type="evidence" value="ECO:0007669"/>
    <property type="project" value="TreeGrafter"/>
</dbReference>
<sequence length="596" mass="66772">MSSDQKPHKVFALPFEEKAATIVRRFTPGEQVIFTVFFAILAISVFGLLWSVNARLSVEVPTQGGSYAEGVIGAPHLINPIFAVSDSDKDLSALIYSGLLRAKSGGGFENDLAEGYTVSDDELIYTFKLKDDLYWHDGMPISADDVVFTVNIAKSDHQNNILKNPKSAEWEGITIEKTTDREVRFTLSHPYAKFLVNATLGILPKHIWGNIDPTQFAFSIYNAQPIGSGPYKIKSVKHGKKGSEDIVEYYDLSPFKKFALGEPFIKDVRIHFYPNAEQLLYGFTHGKIGGMTTASSELAAETATREDGIHAVRTSALPITFGVFFNQNQSSVLADKNVRKALNVSIDRETVIKNVLNGYATAIDSPVPPGATGYRDMAPSTLSMEEKIEKAKTILEDAGWVYNETSGIREKKVKGDVQTLTFSISTSNVPQLENTADILKTTWGKLGASVEIKIFEIGDLKENVIRPRKYDSLLFGNFIEQSSDLFSFWHSSKRLDPGQNIALYTNITVDKLLEGTRSIANRDEQIEKYEAFEDEIRKDIPAVFIYSPDFMYLVPKKIQGMTLEQITVPSERFLDIYQWYIETNKIWKIFSPSETY</sequence>
<dbReference type="STRING" id="1805282.AUJ44_02215"/>
<evidence type="ECO:0000313" key="6">
    <source>
        <dbReference type="EMBL" id="OIO32487.1"/>
    </source>
</evidence>
<dbReference type="InterPro" id="IPR039424">
    <property type="entry name" value="SBP_5"/>
</dbReference>
<dbReference type="PANTHER" id="PTHR30290">
    <property type="entry name" value="PERIPLASMIC BINDING COMPONENT OF ABC TRANSPORTER"/>
    <property type="match status" value="1"/>
</dbReference>
<evidence type="ECO:0000259" key="5">
    <source>
        <dbReference type="Pfam" id="PF00496"/>
    </source>
</evidence>
<comment type="similarity">
    <text evidence="1">Belongs to the bacterial solute-binding protein 5 family.</text>
</comment>
<dbReference type="PANTHER" id="PTHR30290:SF9">
    <property type="entry name" value="OLIGOPEPTIDE-BINDING PROTEIN APPA"/>
    <property type="match status" value="1"/>
</dbReference>
<protein>
    <recommendedName>
        <fullName evidence="5">Solute-binding protein family 5 domain-containing protein</fullName>
    </recommendedName>
</protein>
<dbReference type="Gene3D" id="3.10.105.10">
    <property type="entry name" value="Dipeptide-binding Protein, Domain 3"/>
    <property type="match status" value="1"/>
</dbReference>
<evidence type="ECO:0000256" key="3">
    <source>
        <dbReference type="ARBA" id="ARBA00022729"/>
    </source>
</evidence>
<dbReference type="GO" id="GO:0042597">
    <property type="term" value="C:periplasmic space"/>
    <property type="evidence" value="ECO:0007669"/>
    <property type="project" value="UniProtKB-ARBA"/>
</dbReference>
<gene>
    <name evidence="6" type="ORF">AUJ44_02215</name>
</gene>
<evidence type="ECO:0000313" key="7">
    <source>
        <dbReference type="Proteomes" id="UP000183206"/>
    </source>
</evidence>
<keyword evidence="4" id="KW-1133">Transmembrane helix</keyword>
<feature type="transmembrane region" description="Helical" evidence="4">
    <location>
        <begin position="32"/>
        <end position="52"/>
    </location>
</feature>
<keyword evidence="3" id="KW-0732">Signal</keyword>
<dbReference type="Gene3D" id="3.40.190.10">
    <property type="entry name" value="Periplasmic binding protein-like II"/>
    <property type="match status" value="1"/>
</dbReference>
<reference evidence="6 7" key="1">
    <citation type="journal article" date="2016" name="Environ. Microbiol.">
        <title>Genomic resolution of a cold subsurface aquifer community provides metabolic insights for novel microbes adapted to high CO concentrations.</title>
        <authorList>
            <person name="Probst A.J."/>
            <person name="Castelle C.J."/>
            <person name="Singh A."/>
            <person name="Brown C.T."/>
            <person name="Anantharaman K."/>
            <person name="Sharon I."/>
            <person name="Hug L.A."/>
            <person name="Burstein D."/>
            <person name="Emerson J.B."/>
            <person name="Thomas B.C."/>
            <person name="Banfield J.F."/>
        </authorList>
    </citation>
    <scope>NUCLEOTIDE SEQUENCE [LARGE SCALE GENOMIC DNA]</scope>
    <source>
        <strain evidence="6">CG1_02_47_685</strain>
    </source>
</reference>
<organism evidence="6 7">
    <name type="scientific">Candidatus Nomurabacteria bacterium CG1_02_47_685</name>
    <dbReference type="NCBI Taxonomy" id="1805282"/>
    <lineage>
        <taxon>Bacteria</taxon>
        <taxon>Candidatus Nomuraibacteriota</taxon>
    </lineage>
</organism>
<dbReference type="AlphaFoldDB" id="A0A1J4VE60"/>
<name>A0A1J4VE60_9BACT</name>
<accession>A0A1J4VE60</accession>